<dbReference type="Proteomes" id="UP001063350">
    <property type="component" value="Chromosome"/>
</dbReference>
<dbReference type="InterPro" id="IPR036280">
    <property type="entry name" value="Multihaem_cyt_sf"/>
</dbReference>
<name>A0A915XJG3_9BACT</name>
<dbReference type="InterPro" id="IPR010177">
    <property type="entry name" value="Paired_CXXCH_1"/>
</dbReference>
<feature type="domain" description="Doubled CXXCH motif" evidence="1">
    <location>
        <begin position="336"/>
        <end position="378"/>
    </location>
</feature>
<dbReference type="KEGG" id="ddu:GF1_26460"/>
<accession>A0A915XJG3</accession>
<evidence type="ECO:0000259" key="1">
    <source>
        <dbReference type="Pfam" id="PF09699"/>
    </source>
</evidence>
<dbReference type="EMBL" id="AP024233">
    <property type="protein sequence ID" value="BCO10270.1"/>
    <property type="molecule type" value="Genomic_DNA"/>
</dbReference>
<proteinExistence type="predicted"/>
<dbReference type="SUPFAM" id="SSF48695">
    <property type="entry name" value="Multiheme cytochromes"/>
    <property type="match status" value="1"/>
</dbReference>
<gene>
    <name evidence="2" type="primary">omcT</name>
    <name evidence="2" type="ORF">GF1_26460</name>
</gene>
<protein>
    <submittedName>
        <fullName evidence="2">Cytochrome c</fullName>
    </submittedName>
</protein>
<evidence type="ECO:0000313" key="2">
    <source>
        <dbReference type="EMBL" id="BCO10270.1"/>
    </source>
</evidence>
<sequence length="379" mass="38927">MLGSGQSRYRMVVAMASVMLAGVFWNGPASARIQGNCGDCHTMHNSQGGSPMTFDTDAAPNNNLLRGTCLGCHAQGGSSATVNLGTDNMPQVMHTGGVDLAGGNFAYITGLKGSGASDRKGHNIGPLTGTDAVLYAPPGGIVQFGHDDGLNVNTNNLSCAGTNGCHGYRYSSRGEGIGGSHHRNVDGQIANPTEPADSYRFLMGVKGYESGDWEETVSSSSHNEYFGLTAPVALGCSNATSCHTSDGAGVAPPDGTMSQFCATCHGNFHTVATDSSDGIGTDTMSPFIRHPTDLALPATGEYAQYTVYDPASPVARTGSVPAAPSGTVSPGSDAVMCLSCHVAHASNYSSMLRWDYSQMVAGGGQTATAGCFACHTTKD</sequence>
<dbReference type="Pfam" id="PF09699">
    <property type="entry name" value="Paired_CXXCH_1"/>
    <property type="match status" value="1"/>
</dbReference>
<organism evidence="2 3">
    <name type="scientific">Desulfolithobacter dissulfuricans</name>
    <dbReference type="NCBI Taxonomy" id="2795293"/>
    <lineage>
        <taxon>Bacteria</taxon>
        <taxon>Pseudomonadati</taxon>
        <taxon>Thermodesulfobacteriota</taxon>
        <taxon>Desulfobulbia</taxon>
        <taxon>Desulfobulbales</taxon>
        <taxon>Desulfobulbaceae</taxon>
        <taxon>Desulfolithobacter</taxon>
    </lineage>
</organism>
<reference evidence="2" key="1">
    <citation type="submission" date="2020-12" db="EMBL/GenBank/DDBJ databases">
        <title>Desulfobium dissulfuricans gen. nov., sp. nov., a novel mesophilic, sulfate-reducing bacterium isolated from a deep-sea hydrothermal vent.</title>
        <authorList>
            <person name="Hashimoto Y."/>
            <person name="Tame A."/>
            <person name="Sawayama S."/>
            <person name="Miyazaki J."/>
            <person name="Takai K."/>
            <person name="Nakagawa S."/>
        </authorList>
    </citation>
    <scope>NUCLEOTIDE SEQUENCE</scope>
    <source>
        <strain evidence="2">GF1</strain>
    </source>
</reference>
<dbReference type="RefSeq" id="WP_267927005.1">
    <property type="nucleotide sequence ID" value="NZ_AP024233.1"/>
</dbReference>
<evidence type="ECO:0000313" key="3">
    <source>
        <dbReference type="Proteomes" id="UP001063350"/>
    </source>
</evidence>
<keyword evidence="3" id="KW-1185">Reference proteome</keyword>
<dbReference type="AlphaFoldDB" id="A0A915XJG3"/>